<name>A0ABN8NXH4_9CNID</name>
<dbReference type="InterPro" id="IPR036802">
    <property type="entry name" value="ATP-guanido_PTrfase_N_sf"/>
</dbReference>
<keyword evidence="2" id="KW-1185">Reference proteome</keyword>
<proteinExistence type="predicted"/>
<protein>
    <submittedName>
        <fullName evidence="1">Uncharacterized protein</fullName>
    </submittedName>
</protein>
<organism evidence="1 2">
    <name type="scientific">Porites lobata</name>
    <dbReference type="NCBI Taxonomy" id="104759"/>
    <lineage>
        <taxon>Eukaryota</taxon>
        <taxon>Metazoa</taxon>
        <taxon>Cnidaria</taxon>
        <taxon>Anthozoa</taxon>
        <taxon>Hexacorallia</taxon>
        <taxon>Scleractinia</taxon>
        <taxon>Fungiina</taxon>
        <taxon>Poritidae</taxon>
        <taxon>Porites</taxon>
    </lineage>
</organism>
<dbReference type="Proteomes" id="UP001159405">
    <property type="component" value="Unassembled WGS sequence"/>
</dbReference>
<reference evidence="1 2" key="1">
    <citation type="submission" date="2022-05" db="EMBL/GenBank/DDBJ databases">
        <authorList>
            <consortium name="Genoscope - CEA"/>
            <person name="William W."/>
        </authorList>
    </citation>
    <scope>NUCLEOTIDE SEQUENCE [LARGE SCALE GENOMIC DNA]</scope>
</reference>
<gene>
    <name evidence="1" type="ORF">PLOB_00031479</name>
</gene>
<accession>A0ABN8NXH4</accession>
<evidence type="ECO:0000313" key="1">
    <source>
        <dbReference type="EMBL" id="CAH3124921.1"/>
    </source>
</evidence>
<comment type="caution">
    <text evidence="1">The sequence shown here is derived from an EMBL/GenBank/DDBJ whole genome shotgun (WGS) entry which is preliminary data.</text>
</comment>
<dbReference type="SUPFAM" id="SSF48034">
    <property type="entry name" value="Guanido kinase N-terminal domain"/>
    <property type="match status" value="1"/>
</dbReference>
<dbReference type="EMBL" id="CALNXK010000040">
    <property type="protein sequence ID" value="CAH3124921.1"/>
    <property type="molecule type" value="Genomic_DNA"/>
</dbReference>
<sequence length="200" mass="22942">MEQHMQPNKNGQASHTMRIRFPESKTRVHPKDMASNSLSSVDLIMIQYITNKNRITTAHLVENSIGLLTGDEECHDLFSDLIDPVICEVLNVNQINALEINLNWKEIQRGKFYGDKEATFLKHLEDTPSCCRESVHGRKFETDRTKVCVDFKIRIFVVSPENIGTGLEVEVVRQVINTVMLLLELDKRIQRGENIQDLLP</sequence>
<dbReference type="Gene3D" id="1.10.135.10">
    <property type="entry name" value="ATP:guanido phosphotransferase, N-terminal domain"/>
    <property type="match status" value="1"/>
</dbReference>
<evidence type="ECO:0000313" key="2">
    <source>
        <dbReference type="Proteomes" id="UP001159405"/>
    </source>
</evidence>